<reference evidence="3" key="1">
    <citation type="submission" date="2011-07" db="EMBL/GenBank/DDBJ databases">
        <authorList>
            <consortium name="Caenorhabditis brenneri Sequencing and Analysis Consortium"/>
            <person name="Wilson R.K."/>
        </authorList>
    </citation>
    <scope>NUCLEOTIDE SEQUENCE [LARGE SCALE GENOMIC DNA]</scope>
    <source>
        <strain evidence="3">PB2801</strain>
    </source>
</reference>
<dbReference type="HOGENOM" id="CLU_2656647_0_0_1"/>
<evidence type="ECO:0000256" key="1">
    <source>
        <dbReference type="SAM" id="Phobius"/>
    </source>
</evidence>
<keyword evidence="1" id="KW-0812">Transmembrane</keyword>
<protein>
    <submittedName>
        <fullName evidence="2">Uncharacterized protein</fullName>
    </submittedName>
</protein>
<proteinExistence type="predicted"/>
<evidence type="ECO:0000313" key="2">
    <source>
        <dbReference type="EMBL" id="EGT39409.1"/>
    </source>
</evidence>
<keyword evidence="3" id="KW-1185">Reference proteome</keyword>
<dbReference type="EMBL" id="GL379970">
    <property type="protein sequence ID" value="EGT39409.1"/>
    <property type="molecule type" value="Genomic_DNA"/>
</dbReference>
<dbReference type="AlphaFoldDB" id="G0NXA3"/>
<accession>G0NXA3</accession>
<dbReference type="Proteomes" id="UP000008068">
    <property type="component" value="Unassembled WGS sequence"/>
</dbReference>
<dbReference type="InParanoid" id="G0NXA3"/>
<keyword evidence="1" id="KW-1133">Transmembrane helix</keyword>
<dbReference type="OrthoDB" id="5809313at2759"/>
<sequence>MLLIAKRISNFLQFRPILIIFFWSLASFTFFMMTLSFELMQIQVVADSNVTTVSTPLNEILSGNFQGKTENFQGMS</sequence>
<feature type="transmembrane region" description="Helical" evidence="1">
    <location>
        <begin position="12"/>
        <end position="33"/>
    </location>
</feature>
<organism evidence="3">
    <name type="scientific">Caenorhabditis brenneri</name>
    <name type="common">Nematode worm</name>
    <dbReference type="NCBI Taxonomy" id="135651"/>
    <lineage>
        <taxon>Eukaryota</taxon>
        <taxon>Metazoa</taxon>
        <taxon>Ecdysozoa</taxon>
        <taxon>Nematoda</taxon>
        <taxon>Chromadorea</taxon>
        <taxon>Rhabditida</taxon>
        <taxon>Rhabditina</taxon>
        <taxon>Rhabditomorpha</taxon>
        <taxon>Rhabditoidea</taxon>
        <taxon>Rhabditidae</taxon>
        <taxon>Peloderinae</taxon>
        <taxon>Caenorhabditis</taxon>
    </lineage>
</organism>
<evidence type="ECO:0000313" key="3">
    <source>
        <dbReference type="Proteomes" id="UP000008068"/>
    </source>
</evidence>
<keyword evidence="1" id="KW-0472">Membrane</keyword>
<gene>
    <name evidence="2" type="ORF">CAEBREN_13601</name>
</gene>
<name>G0NXA3_CAEBE</name>